<protein>
    <submittedName>
        <fullName evidence="2">Putative signal transducing protein</fullName>
    </submittedName>
</protein>
<accession>A0A4R7F3M7</accession>
<dbReference type="AlphaFoldDB" id="A0A4R7F3M7"/>
<organism evidence="2 3">
    <name type="scientific">Myroides indicus</name>
    <dbReference type="NCBI Taxonomy" id="1323422"/>
    <lineage>
        <taxon>Bacteria</taxon>
        <taxon>Pseudomonadati</taxon>
        <taxon>Bacteroidota</taxon>
        <taxon>Flavobacteriia</taxon>
        <taxon>Flavobacteriales</taxon>
        <taxon>Flavobacteriaceae</taxon>
        <taxon>Myroides</taxon>
    </lineage>
</organism>
<dbReference type="Pfam" id="PF09413">
    <property type="entry name" value="DUF2007"/>
    <property type="match status" value="1"/>
</dbReference>
<reference evidence="2 3" key="1">
    <citation type="submission" date="2019-03" db="EMBL/GenBank/DDBJ databases">
        <title>Genomic Encyclopedia of Archaeal and Bacterial Type Strains, Phase II (KMG-II): from individual species to whole genera.</title>
        <authorList>
            <person name="Goeker M."/>
        </authorList>
    </citation>
    <scope>NUCLEOTIDE SEQUENCE [LARGE SCALE GENOMIC DNA]</scope>
    <source>
        <strain evidence="2 3">DSM 28213</strain>
    </source>
</reference>
<proteinExistence type="predicted"/>
<name>A0A4R7F3M7_9FLAO</name>
<evidence type="ECO:0000259" key="1">
    <source>
        <dbReference type="Pfam" id="PF09413"/>
    </source>
</evidence>
<dbReference type="EMBL" id="SOAG01000005">
    <property type="protein sequence ID" value="TDS64188.1"/>
    <property type="molecule type" value="Genomic_DNA"/>
</dbReference>
<dbReference type="InterPro" id="IPR018551">
    <property type="entry name" value="DUF2007"/>
</dbReference>
<comment type="caution">
    <text evidence="2">The sequence shown here is derived from an EMBL/GenBank/DDBJ whole genome shotgun (WGS) entry which is preliminary data.</text>
</comment>
<feature type="domain" description="DUF2007" evidence="1">
    <location>
        <begin position="7"/>
        <end position="67"/>
    </location>
</feature>
<evidence type="ECO:0000313" key="3">
    <source>
        <dbReference type="Proteomes" id="UP000295215"/>
    </source>
</evidence>
<dbReference type="RefSeq" id="WP_133711883.1">
    <property type="nucleotide sequence ID" value="NZ_SOAG01000005.1"/>
</dbReference>
<dbReference type="OrthoDB" id="1372890at2"/>
<keyword evidence="3" id="KW-1185">Reference proteome</keyword>
<dbReference type="Proteomes" id="UP000295215">
    <property type="component" value="Unassembled WGS sequence"/>
</dbReference>
<evidence type="ECO:0000313" key="2">
    <source>
        <dbReference type="EMBL" id="TDS64188.1"/>
    </source>
</evidence>
<sequence length="72" mass="7942">MSHKKLFAGSEIMVLAVKSILEVNNIPYIIRDDIDSAITAGFGSADKAVHVFVEEIELEKAKQLLLENDIAE</sequence>
<gene>
    <name evidence="2" type="ORF">C8P70_10537</name>
</gene>